<accession>A0AAE0ZHA3</accession>
<dbReference type="Proteomes" id="UP001283361">
    <property type="component" value="Unassembled WGS sequence"/>
</dbReference>
<name>A0AAE0ZHA3_9GAST</name>
<dbReference type="EMBL" id="JAWDGP010003998">
    <property type="protein sequence ID" value="KAK3768891.1"/>
    <property type="molecule type" value="Genomic_DNA"/>
</dbReference>
<evidence type="ECO:0000313" key="2">
    <source>
        <dbReference type="Proteomes" id="UP001283361"/>
    </source>
</evidence>
<evidence type="ECO:0000313" key="1">
    <source>
        <dbReference type="EMBL" id="KAK3768891.1"/>
    </source>
</evidence>
<gene>
    <name evidence="1" type="ORF">RRG08_059403</name>
</gene>
<organism evidence="1 2">
    <name type="scientific">Elysia crispata</name>
    <name type="common">lettuce slug</name>
    <dbReference type="NCBI Taxonomy" id="231223"/>
    <lineage>
        <taxon>Eukaryota</taxon>
        <taxon>Metazoa</taxon>
        <taxon>Spiralia</taxon>
        <taxon>Lophotrochozoa</taxon>
        <taxon>Mollusca</taxon>
        <taxon>Gastropoda</taxon>
        <taxon>Heterobranchia</taxon>
        <taxon>Euthyneura</taxon>
        <taxon>Panpulmonata</taxon>
        <taxon>Sacoglossa</taxon>
        <taxon>Placobranchoidea</taxon>
        <taxon>Plakobranchidae</taxon>
        <taxon>Elysia</taxon>
    </lineage>
</organism>
<dbReference type="AlphaFoldDB" id="A0AAE0ZHA3"/>
<sequence>MDGAGVEQDLTFPPFSPLSHLTVGASSRHFPPSVDFSCNSASPKAVALPSQLIFFFPLSFLDGLLSHQDDDDTHGLTLILHHKNPVNYPFITNMWPQNFAINRYVGSEKAALAELVQTFCNIDSLFACGKLSPWLSRPNVRLRQTFTMNIKTKRPLAANFHHEYQDQTSACGKLSP</sequence>
<reference evidence="1" key="1">
    <citation type="journal article" date="2023" name="G3 (Bethesda)">
        <title>A reference genome for the long-term kleptoplast-retaining sea slug Elysia crispata morphotype clarki.</title>
        <authorList>
            <person name="Eastman K.E."/>
            <person name="Pendleton A.L."/>
            <person name="Shaikh M.A."/>
            <person name="Suttiyut T."/>
            <person name="Ogas R."/>
            <person name="Tomko P."/>
            <person name="Gavelis G."/>
            <person name="Widhalm J.R."/>
            <person name="Wisecaver J.H."/>
        </authorList>
    </citation>
    <scope>NUCLEOTIDE SEQUENCE</scope>
    <source>
        <strain evidence="1">ECLA1</strain>
    </source>
</reference>
<proteinExistence type="predicted"/>
<keyword evidence="2" id="KW-1185">Reference proteome</keyword>
<comment type="caution">
    <text evidence="1">The sequence shown here is derived from an EMBL/GenBank/DDBJ whole genome shotgun (WGS) entry which is preliminary data.</text>
</comment>
<protein>
    <submittedName>
        <fullName evidence="1">Uncharacterized protein</fullName>
    </submittedName>
</protein>